<sequence length="384" mass="40820">MGEDLPGEVLARLATVLLSLRPLASAIDERPVTVDPEVLASVERLRLALVTEHLELPSFGPRPAGAKVTAFQQLIDERLRSVGGARTPAAGVGAGELTRIIDAARAEDVHRRLGRRIITASDGMEFPAYAAGDPAAPPVVIAPATGMPVELSMPWITALATEFRVLTWETRGLFHERDGEWGVPEQVLDMVAVLDSFGVTEGHVFGMCSGAAVALAVAAECPGRVSSMSLWHGDFELGSAGPKTLHQRDLEALMTDVATGVITAESVHASLGQTLLATTPDDLAHLVLYPYASPGLLHRYCQTISAGMRTDVRGHLADIKAATLVVTSETDTTAHPEGSRYVAGELGEGTLHVLPEGDHLSLFRAGSALVSLAMEFIKKQLDRR</sequence>
<dbReference type="SUPFAM" id="SSF53474">
    <property type="entry name" value="alpha/beta-Hydrolases"/>
    <property type="match status" value="1"/>
</dbReference>
<dbReference type="PANTHER" id="PTHR43433:SF5">
    <property type="entry name" value="AB HYDROLASE-1 DOMAIN-CONTAINING PROTEIN"/>
    <property type="match status" value="1"/>
</dbReference>
<evidence type="ECO:0000313" key="1">
    <source>
        <dbReference type="EMBL" id="GAA2454944.1"/>
    </source>
</evidence>
<dbReference type="RefSeq" id="WP_344597505.1">
    <property type="nucleotide sequence ID" value="NZ_BAAARW010000039.1"/>
</dbReference>
<accession>A0ABN3KBE9</accession>
<keyword evidence="2" id="KW-1185">Reference proteome</keyword>
<organism evidence="1 2">
    <name type="scientific">Actinomadura vinacea</name>
    <dbReference type="NCBI Taxonomy" id="115336"/>
    <lineage>
        <taxon>Bacteria</taxon>
        <taxon>Bacillati</taxon>
        <taxon>Actinomycetota</taxon>
        <taxon>Actinomycetes</taxon>
        <taxon>Streptosporangiales</taxon>
        <taxon>Thermomonosporaceae</taxon>
        <taxon>Actinomadura</taxon>
    </lineage>
</organism>
<dbReference type="Gene3D" id="3.40.50.1820">
    <property type="entry name" value="alpha/beta hydrolase"/>
    <property type="match status" value="1"/>
</dbReference>
<evidence type="ECO:0008006" key="3">
    <source>
        <dbReference type="Google" id="ProtNLM"/>
    </source>
</evidence>
<name>A0ABN3KBE9_9ACTN</name>
<dbReference type="Proteomes" id="UP001501231">
    <property type="component" value="Unassembled WGS sequence"/>
</dbReference>
<comment type="caution">
    <text evidence="1">The sequence shown here is derived from an EMBL/GenBank/DDBJ whole genome shotgun (WGS) entry which is preliminary data.</text>
</comment>
<dbReference type="EMBL" id="BAAARW010000039">
    <property type="protein sequence ID" value="GAA2454944.1"/>
    <property type="molecule type" value="Genomic_DNA"/>
</dbReference>
<protein>
    <recommendedName>
        <fullName evidence="3">Alpha/beta hydrolase</fullName>
    </recommendedName>
</protein>
<reference evidence="1 2" key="1">
    <citation type="journal article" date="2019" name="Int. J. Syst. Evol. Microbiol.">
        <title>The Global Catalogue of Microorganisms (GCM) 10K type strain sequencing project: providing services to taxonomists for standard genome sequencing and annotation.</title>
        <authorList>
            <consortium name="The Broad Institute Genomics Platform"/>
            <consortium name="The Broad Institute Genome Sequencing Center for Infectious Disease"/>
            <person name="Wu L."/>
            <person name="Ma J."/>
        </authorList>
    </citation>
    <scope>NUCLEOTIDE SEQUENCE [LARGE SCALE GENOMIC DNA]</scope>
    <source>
        <strain evidence="1 2">JCM 3325</strain>
    </source>
</reference>
<dbReference type="InterPro" id="IPR050471">
    <property type="entry name" value="AB_hydrolase"/>
</dbReference>
<dbReference type="PANTHER" id="PTHR43433">
    <property type="entry name" value="HYDROLASE, ALPHA/BETA FOLD FAMILY PROTEIN"/>
    <property type="match status" value="1"/>
</dbReference>
<gene>
    <name evidence="1" type="ORF">GCM10010191_87480</name>
</gene>
<evidence type="ECO:0000313" key="2">
    <source>
        <dbReference type="Proteomes" id="UP001501231"/>
    </source>
</evidence>
<proteinExistence type="predicted"/>
<dbReference type="InterPro" id="IPR029058">
    <property type="entry name" value="AB_hydrolase_fold"/>
</dbReference>